<sequence length="127" mass="14446">MFEQYSIETAPENSKDLLQNAFNKFGFVPNQDKILAVSPSIYQAYNQSFDLFLGKSTLGFLEGQIVLMTISFENNSPYCVALHSWGMEMTKVSTKIINALRNGQQINDQRLESLRNFTKQIINIKGI</sequence>
<dbReference type="EMBL" id="JASCRY010000003">
    <property type="protein sequence ID" value="MDI5950370.1"/>
    <property type="molecule type" value="Genomic_DNA"/>
</dbReference>
<evidence type="ECO:0000313" key="1">
    <source>
        <dbReference type="EMBL" id="MDI5950370.1"/>
    </source>
</evidence>
<dbReference type="Gene3D" id="1.20.1290.10">
    <property type="entry name" value="AhpD-like"/>
    <property type="match status" value="1"/>
</dbReference>
<dbReference type="PANTHER" id="PTHR35446:SF3">
    <property type="entry name" value="CMD DOMAIN-CONTAINING PROTEIN"/>
    <property type="match status" value="1"/>
</dbReference>
<gene>
    <name evidence="1" type="ORF">QLS97_12000</name>
</gene>
<dbReference type="RefSeq" id="WP_282716948.1">
    <property type="nucleotide sequence ID" value="NZ_JASCRX010000005.1"/>
</dbReference>
<protein>
    <submittedName>
        <fullName evidence="1">Uncharacterized protein</fullName>
    </submittedName>
</protein>
<dbReference type="Proteomes" id="UP001228643">
    <property type="component" value="Unassembled WGS sequence"/>
</dbReference>
<organism evidence="1 2">
    <name type="scientific">Flavobacterium yafengii</name>
    <dbReference type="NCBI Taxonomy" id="3041253"/>
    <lineage>
        <taxon>Bacteria</taxon>
        <taxon>Pseudomonadati</taxon>
        <taxon>Bacteroidota</taxon>
        <taxon>Flavobacteriia</taxon>
        <taxon>Flavobacteriales</taxon>
        <taxon>Flavobacteriaceae</taxon>
        <taxon>Flavobacterium</taxon>
    </lineage>
</organism>
<reference evidence="1 2" key="1">
    <citation type="submission" date="2023-04" db="EMBL/GenBank/DDBJ databases">
        <title>Two novel species of Flavobacterium.</title>
        <authorList>
            <person name="Liu Q."/>
            <person name="Xin Y.-H."/>
        </authorList>
    </citation>
    <scope>NUCLEOTIDE SEQUENCE [LARGE SCALE GENOMIC DNA]</scope>
    <source>
        <strain evidence="1 2">LB2P87</strain>
    </source>
</reference>
<name>A0AAW6TRE3_9FLAO</name>
<accession>A0AAW6TRE3</accession>
<dbReference type="PANTHER" id="PTHR35446">
    <property type="entry name" value="SI:CH211-175M2.5"/>
    <property type="match status" value="1"/>
</dbReference>
<proteinExistence type="predicted"/>
<dbReference type="InterPro" id="IPR029032">
    <property type="entry name" value="AhpD-like"/>
</dbReference>
<evidence type="ECO:0000313" key="2">
    <source>
        <dbReference type="Proteomes" id="UP001228643"/>
    </source>
</evidence>
<keyword evidence="2" id="KW-1185">Reference proteome</keyword>
<dbReference type="AlphaFoldDB" id="A0AAW6TRE3"/>
<comment type="caution">
    <text evidence="1">The sequence shown here is derived from an EMBL/GenBank/DDBJ whole genome shotgun (WGS) entry which is preliminary data.</text>
</comment>
<dbReference type="SUPFAM" id="SSF69118">
    <property type="entry name" value="AhpD-like"/>
    <property type="match status" value="1"/>
</dbReference>